<reference evidence="1 2" key="2">
    <citation type="journal article" date="2022" name="Mol. Ecol. Resour.">
        <title>The genomes of chicory, endive, great burdock and yacon provide insights into Asteraceae paleo-polyploidization history and plant inulin production.</title>
        <authorList>
            <person name="Fan W."/>
            <person name="Wang S."/>
            <person name="Wang H."/>
            <person name="Wang A."/>
            <person name="Jiang F."/>
            <person name="Liu H."/>
            <person name="Zhao H."/>
            <person name="Xu D."/>
            <person name="Zhang Y."/>
        </authorList>
    </citation>
    <scope>NUCLEOTIDE SEQUENCE [LARGE SCALE GENOMIC DNA]</scope>
    <source>
        <strain evidence="2">cv. Yunnan</strain>
        <tissue evidence="1">Leaves</tissue>
    </source>
</reference>
<accession>A0ACB9JFB7</accession>
<gene>
    <name evidence="1" type="ORF">L1987_12658</name>
</gene>
<comment type="caution">
    <text evidence="1">The sequence shown here is derived from an EMBL/GenBank/DDBJ whole genome shotgun (WGS) entry which is preliminary data.</text>
</comment>
<sequence>MNVASRVSAVAGCDTLQGSPASQVSFLFLNGSWASEVVPTWLSWSSDSESLDMLITSGFGAGRLVASEINSGLTLCFEGSRLPEKDDRGEISLLQLIGLWDPSSEIRLELLEMSAEYDDILKIRELVD</sequence>
<dbReference type="Proteomes" id="UP001056120">
    <property type="component" value="Linkage Group LG04"/>
</dbReference>
<organism evidence="1 2">
    <name type="scientific">Smallanthus sonchifolius</name>
    <dbReference type="NCBI Taxonomy" id="185202"/>
    <lineage>
        <taxon>Eukaryota</taxon>
        <taxon>Viridiplantae</taxon>
        <taxon>Streptophyta</taxon>
        <taxon>Embryophyta</taxon>
        <taxon>Tracheophyta</taxon>
        <taxon>Spermatophyta</taxon>
        <taxon>Magnoliopsida</taxon>
        <taxon>eudicotyledons</taxon>
        <taxon>Gunneridae</taxon>
        <taxon>Pentapetalae</taxon>
        <taxon>asterids</taxon>
        <taxon>campanulids</taxon>
        <taxon>Asterales</taxon>
        <taxon>Asteraceae</taxon>
        <taxon>Asteroideae</taxon>
        <taxon>Heliantheae alliance</taxon>
        <taxon>Millerieae</taxon>
        <taxon>Smallanthus</taxon>
    </lineage>
</organism>
<keyword evidence="2" id="KW-1185">Reference proteome</keyword>
<reference evidence="2" key="1">
    <citation type="journal article" date="2022" name="Mol. Ecol. Resour.">
        <title>The genomes of chicory, endive, great burdock and yacon provide insights into Asteraceae palaeo-polyploidization history and plant inulin production.</title>
        <authorList>
            <person name="Fan W."/>
            <person name="Wang S."/>
            <person name="Wang H."/>
            <person name="Wang A."/>
            <person name="Jiang F."/>
            <person name="Liu H."/>
            <person name="Zhao H."/>
            <person name="Xu D."/>
            <person name="Zhang Y."/>
        </authorList>
    </citation>
    <scope>NUCLEOTIDE SEQUENCE [LARGE SCALE GENOMIC DNA]</scope>
    <source>
        <strain evidence="2">cv. Yunnan</strain>
    </source>
</reference>
<evidence type="ECO:0000313" key="1">
    <source>
        <dbReference type="EMBL" id="KAI3818837.1"/>
    </source>
</evidence>
<evidence type="ECO:0000313" key="2">
    <source>
        <dbReference type="Proteomes" id="UP001056120"/>
    </source>
</evidence>
<protein>
    <submittedName>
        <fullName evidence="1">Uncharacterized protein</fullName>
    </submittedName>
</protein>
<dbReference type="EMBL" id="CM042021">
    <property type="protein sequence ID" value="KAI3818837.1"/>
    <property type="molecule type" value="Genomic_DNA"/>
</dbReference>
<name>A0ACB9JFB7_9ASTR</name>
<proteinExistence type="predicted"/>